<dbReference type="AlphaFoldDB" id="A0AAV5T7E0"/>
<reference evidence="4" key="1">
    <citation type="submission" date="2023-10" db="EMBL/GenBank/DDBJ databases">
        <title>Genome assembly of Pristionchus species.</title>
        <authorList>
            <person name="Yoshida K."/>
            <person name="Sommer R.J."/>
        </authorList>
    </citation>
    <scope>NUCLEOTIDE SEQUENCE</scope>
    <source>
        <strain evidence="4">RS0144</strain>
    </source>
</reference>
<dbReference type="Proteomes" id="UP001432027">
    <property type="component" value="Unassembled WGS sequence"/>
</dbReference>
<dbReference type="EMBL" id="BTSX01000003">
    <property type="protein sequence ID" value="GMS90068.1"/>
    <property type="molecule type" value="Genomic_DNA"/>
</dbReference>
<organism evidence="4 5">
    <name type="scientific">Pristionchus entomophagus</name>
    <dbReference type="NCBI Taxonomy" id="358040"/>
    <lineage>
        <taxon>Eukaryota</taxon>
        <taxon>Metazoa</taxon>
        <taxon>Ecdysozoa</taxon>
        <taxon>Nematoda</taxon>
        <taxon>Chromadorea</taxon>
        <taxon>Rhabditida</taxon>
        <taxon>Rhabditina</taxon>
        <taxon>Diplogasteromorpha</taxon>
        <taxon>Diplogasteroidea</taxon>
        <taxon>Neodiplogasteridae</taxon>
        <taxon>Pristionchus</taxon>
    </lineage>
</organism>
<dbReference type="InterPro" id="IPR036508">
    <property type="entry name" value="Chitin-bd_dom_sf"/>
</dbReference>
<dbReference type="SUPFAM" id="SSF57625">
    <property type="entry name" value="Invertebrate chitin-binding proteins"/>
    <property type="match status" value="1"/>
</dbReference>
<dbReference type="GO" id="GO:0005576">
    <property type="term" value="C:extracellular region"/>
    <property type="evidence" value="ECO:0007669"/>
    <property type="project" value="InterPro"/>
</dbReference>
<feature type="chain" id="PRO_5043697395" description="Chitin-binding type-2 domain-containing protein" evidence="2">
    <location>
        <begin position="23"/>
        <end position="99"/>
    </location>
</feature>
<dbReference type="InterPro" id="IPR002557">
    <property type="entry name" value="Chitin-bd_dom"/>
</dbReference>
<keyword evidence="2" id="KW-0732">Signal</keyword>
<sequence length="99" mass="11090">FSLNLSALIFIFLLSTAPFAYTAVLPTCSGIDDGFIGEGCSRLFWYCREGMAERNRCPEYTRFDIETEMCLFGSYIRACGGDPSLRPTGRPTKRRAESP</sequence>
<dbReference type="GO" id="GO:0008061">
    <property type="term" value="F:chitin binding"/>
    <property type="evidence" value="ECO:0007669"/>
    <property type="project" value="InterPro"/>
</dbReference>
<name>A0AAV5T7E0_9BILA</name>
<feature type="signal peptide" evidence="2">
    <location>
        <begin position="1"/>
        <end position="22"/>
    </location>
</feature>
<protein>
    <recommendedName>
        <fullName evidence="3">Chitin-binding type-2 domain-containing protein</fullName>
    </recommendedName>
</protein>
<feature type="non-terminal residue" evidence="4">
    <location>
        <position position="1"/>
    </location>
</feature>
<proteinExistence type="predicted"/>
<comment type="caution">
    <text evidence="4">The sequence shown here is derived from an EMBL/GenBank/DDBJ whole genome shotgun (WGS) entry which is preliminary data.</text>
</comment>
<evidence type="ECO:0000313" key="5">
    <source>
        <dbReference type="Proteomes" id="UP001432027"/>
    </source>
</evidence>
<feature type="region of interest" description="Disordered" evidence="1">
    <location>
        <begin position="80"/>
        <end position="99"/>
    </location>
</feature>
<feature type="domain" description="Chitin-binding type-2" evidence="3">
    <location>
        <begin position="25"/>
        <end position="81"/>
    </location>
</feature>
<dbReference type="SMART" id="SM00494">
    <property type="entry name" value="ChtBD2"/>
    <property type="match status" value="1"/>
</dbReference>
<dbReference type="PROSITE" id="PS50940">
    <property type="entry name" value="CHIT_BIND_II"/>
    <property type="match status" value="1"/>
</dbReference>
<gene>
    <name evidence="4" type="ORF">PENTCL1PPCAC_12243</name>
</gene>
<evidence type="ECO:0000313" key="4">
    <source>
        <dbReference type="EMBL" id="GMS90068.1"/>
    </source>
</evidence>
<dbReference type="Pfam" id="PF01607">
    <property type="entry name" value="CBM_14"/>
    <property type="match status" value="1"/>
</dbReference>
<evidence type="ECO:0000256" key="2">
    <source>
        <dbReference type="SAM" id="SignalP"/>
    </source>
</evidence>
<keyword evidence="5" id="KW-1185">Reference proteome</keyword>
<evidence type="ECO:0000256" key="1">
    <source>
        <dbReference type="SAM" id="MobiDB-lite"/>
    </source>
</evidence>
<accession>A0AAV5T7E0</accession>
<evidence type="ECO:0000259" key="3">
    <source>
        <dbReference type="PROSITE" id="PS50940"/>
    </source>
</evidence>